<dbReference type="AlphaFoldDB" id="A0AAP2GRX9"/>
<sequence length="254" mass="26879">MEAHHPFDLRGKVIVVTGASSGIGRQCAISCSRVGAKVILIARNEVRLGETLSLMDHSHHRILPMDLTEAAETEEKLAALKDLGGIHGVIHSAGISTTLPLRNISEDKLSNFFKTNVNASINLTRLLTRPGYAAKEGASVVFITSVMGVVGEAGKTLYSLTKGALVAGAKSLALELAPKKVRVNCVSPGVVVTPMSSSAVYSQDEASLEKIRSYHPLGLGEPEDVANACVFLLSDASRWITGTNLMVDGGYTAR</sequence>
<feature type="domain" description="Ketoreductase" evidence="2">
    <location>
        <begin position="12"/>
        <end position="153"/>
    </location>
</feature>
<evidence type="ECO:0000313" key="3">
    <source>
        <dbReference type="EMBL" id="MBT1700510.1"/>
    </source>
</evidence>
<keyword evidence="4" id="KW-1185">Reference proteome</keyword>
<dbReference type="PANTHER" id="PTHR43975">
    <property type="entry name" value="ZGC:101858"/>
    <property type="match status" value="1"/>
</dbReference>
<dbReference type="SMART" id="SM00822">
    <property type="entry name" value="PKS_KR"/>
    <property type="match status" value="1"/>
</dbReference>
<dbReference type="PRINTS" id="PR00081">
    <property type="entry name" value="GDHRDH"/>
</dbReference>
<comment type="similarity">
    <text evidence="1">Belongs to the short-chain dehydrogenases/reductases (SDR) family.</text>
</comment>
<dbReference type="RefSeq" id="WP_254169200.1">
    <property type="nucleotide sequence ID" value="NZ_JAHESF010000042.1"/>
</dbReference>
<dbReference type="Gene3D" id="3.40.50.720">
    <property type="entry name" value="NAD(P)-binding Rossmann-like Domain"/>
    <property type="match status" value="1"/>
</dbReference>
<dbReference type="EMBL" id="JAHESF010000042">
    <property type="protein sequence ID" value="MBT1700510.1"/>
    <property type="molecule type" value="Genomic_DNA"/>
</dbReference>
<dbReference type="SUPFAM" id="SSF51735">
    <property type="entry name" value="NAD(P)-binding Rossmann-fold domains"/>
    <property type="match status" value="1"/>
</dbReference>
<comment type="caution">
    <text evidence="3">The sequence shown here is derived from an EMBL/GenBank/DDBJ whole genome shotgun (WGS) entry which is preliminary data.</text>
</comment>
<organism evidence="3 4">
    <name type="scientific">Chryseosolibacter histidini</name>
    <dbReference type="NCBI Taxonomy" id="2782349"/>
    <lineage>
        <taxon>Bacteria</taxon>
        <taxon>Pseudomonadati</taxon>
        <taxon>Bacteroidota</taxon>
        <taxon>Cytophagia</taxon>
        <taxon>Cytophagales</taxon>
        <taxon>Chryseotaleaceae</taxon>
        <taxon>Chryseosolibacter</taxon>
    </lineage>
</organism>
<accession>A0AAP2GRX9</accession>
<name>A0AAP2GRX9_9BACT</name>
<protein>
    <submittedName>
        <fullName evidence="3">SDR family oxidoreductase</fullName>
    </submittedName>
</protein>
<dbReference type="InterPro" id="IPR057326">
    <property type="entry name" value="KR_dom"/>
</dbReference>
<dbReference type="FunFam" id="3.40.50.720:FF:000084">
    <property type="entry name" value="Short-chain dehydrogenase reductase"/>
    <property type="match status" value="1"/>
</dbReference>
<evidence type="ECO:0000256" key="1">
    <source>
        <dbReference type="ARBA" id="ARBA00006484"/>
    </source>
</evidence>
<dbReference type="Proteomes" id="UP001319200">
    <property type="component" value="Unassembled WGS sequence"/>
</dbReference>
<dbReference type="InterPro" id="IPR002347">
    <property type="entry name" value="SDR_fam"/>
</dbReference>
<dbReference type="PANTHER" id="PTHR43975:SF2">
    <property type="entry name" value="EG:BACR7A4.14 PROTEIN-RELATED"/>
    <property type="match status" value="1"/>
</dbReference>
<reference evidence="3 4" key="1">
    <citation type="submission" date="2021-05" db="EMBL/GenBank/DDBJ databases">
        <title>A Polyphasic approach of four new species of the genus Ohtaekwangia: Ohtaekwangia histidinii sp. nov., Ohtaekwangia cretensis sp. nov., Ohtaekwangia indiensis sp. nov., Ohtaekwangia reichenbachii sp. nov. from diverse environment.</title>
        <authorList>
            <person name="Octaviana S."/>
        </authorList>
    </citation>
    <scope>NUCLEOTIDE SEQUENCE [LARGE SCALE GENOMIC DNA]</scope>
    <source>
        <strain evidence="3 4">PWU4</strain>
    </source>
</reference>
<dbReference type="CDD" id="cd05233">
    <property type="entry name" value="SDR_c"/>
    <property type="match status" value="1"/>
</dbReference>
<dbReference type="Pfam" id="PF13561">
    <property type="entry name" value="adh_short_C2"/>
    <property type="match status" value="1"/>
</dbReference>
<dbReference type="InterPro" id="IPR036291">
    <property type="entry name" value="NAD(P)-bd_dom_sf"/>
</dbReference>
<evidence type="ECO:0000259" key="2">
    <source>
        <dbReference type="SMART" id="SM00822"/>
    </source>
</evidence>
<proteinExistence type="inferred from homology"/>
<gene>
    <name evidence="3" type="ORF">KK083_26720</name>
</gene>
<evidence type="ECO:0000313" key="4">
    <source>
        <dbReference type="Proteomes" id="UP001319200"/>
    </source>
</evidence>